<comment type="caution">
    <text evidence="1">The sequence shown here is derived from an EMBL/GenBank/DDBJ whole genome shotgun (WGS) entry which is preliminary data.</text>
</comment>
<organism evidence="1">
    <name type="scientific">marine sediment metagenome</name>
    <dbReference type="NCBI Taxonomy" id="412755"/>
    <lineage>
        <taxon>unclassified sequences</taxon>
        <taxon>metagenomes</taxon>
        <taxon>ecological metagenomes</taxon>
    </lineage>
</organism>
<dbReference type="AlphaFoldDB" id="A0A0F9I1I9"/>
<sequence length="335" mass="38538">MKGLLKLLQNKYVLYAIIFVGVLSVFKMRSCQGTESDILRTYNRQLHGQLSDLEREFQLAHHEIGVTKSKLITQEELSEKLKEENEEKDGKFSDFVKKHNLQVKNFDRTIAELKQKIDGGITTTVISDDERCNGIEKFCIIEYSWRDALGRFKLRDPNIFNEGDEVFESNQTFKIFGEIYEQKDSSLQIRRLVLKEMFKNQNGEYEPIPGGKANIVESEFNYSNTPTPTQEKSWRDLFRLRAVIVGSIGMLPNVGQTHLGFGAQFFEFEGAGINTYTAFDFEDIGNTEQRIGFSYSPNIFDLDINFAMHLSLGTSFASFFKDYSVSTGMVFYIHQ</sequence>
<accession>A0A0F9I1I9</accession>
<proteinExistence type="predicted"/>
<gene>
    <name evidence="1" type="ORF">LCGC14_1996720</name>
</gene>
<dbReference type="EMBL" id="LAZR01022620">
    <property type="protein sequence ID" value="KKL81242.1"/>
    <property type="molecule type" value="Genomic_DNA"/>
</dbReference>
<name>A0A0F9I1I9_9ZZZZ</name>
<evidence type="ECO:0000313" key="1">
    <source>
        <dbReference type="EMBL" id="KKL81242.1"/>
    </source>
</evidence>
<reference evidence="1" key="1">
    <citation type="journal article" date="2015" name="Nature">
        <title>Complex archaea that bridge the gap between prokaryotes and eukaryotes.</title>
        <authorList>
            <person name="Spang A."/>
            <person name="Saw J.H."/>
            <person name="Jorgensen S.L."/>
            <person name="Zaremba-Niedzwiedzka K."/>
            <person name="Martijn J."/>
            <person name="Lind A.E."/>
            <person name="van Eijk R."/>
            <person name="Schleper C."/>
            <person name="Guy L."/>
            <person name="Ettema T.J."/>
        </authorList>
    </citation>
    <scope>NUCLEOTIDE SEQUENCE</scope>
</reference>
<protein>
    <submittedName>
        <fullName evidence="1">Uncharacterized protein</fullName>
    </submittedName>
</protein>